<dbReference type="Pfam" id="PF20172">
    <property type="entry name" value="DUF6538"/>
    <property type="match status" value="1"/>
</dbReference>
<dbReference type="InterPro" id="IPR013762">
    <property type="entry name" value="Integrase-like_cat_sf"/>
</dbReference>
<evidence type="ECO:0000256" key="5">
    <source>
        <dbReference type="SAM" id="Coils"/>
    </source>
</evidence>
<evidence type="ECO:0000256" key="3">
    <source>
        <dbReference type="ARBA" id="ARBA00023125"/>
    </source>
</evidence>
<keyword evidence="3" id="KW-0238">DNA-binding</keyword>
<dbReference type="PROSITE" id="PS51898">
    <property type="entry name" value="TYR_RECOMBINASE"/>
    <property type="match status" value="1"/>
</dbReference>
<dbReference type="InterPro" id="IPR050090">
    <property type="entry name" value="Tyrosine_recombinase_XerCD"/>
</dbReference>
<feature type="domain" description="Tyr recombinase" evidence="6">
    <location>
        <begin position="308"/>
        <end position="508"/>
    </location>
</feature>
<accession>A0ABT1C0U2</accession>
<comment type="caution">
    <text evidence="7">The sequence shown here is derived from an EMBL/GenBank/DDBJ whole genome shotgun (WGS) entry which is preliminary data.</text>
</comment>
<evidence type="ECO:0000256" key="1">
    <source>
        <dbReference type="ARBA" id="ARBA00008857"/>
    </source>
</evidence>
<dbReference type="SUPFAM" id="SSF56349">
    <property type="entry name" value="DNA breaking-rejoining enzymes"/>
    <property type="match status" value="1"/>
</dbReference>
<comment type="similarity">
    <text evidence="1">Belongs to the 'phage' integrase family.</text>
</comment>
<dbReference type="InterPro" id="IPR010998">
    <property type="entry name" value="Integrase_recombinase_N"/>
</dbReference>
<dbReference type="Proteomes" id="UP001205906">
    <property type="component" value="Unassembled WGS sequence"/>
</dbReference>
<reference evidence="7 8" key="1">
    <citation type="submission" date="2022-06" db="EMBL/GenBank/DDBJ databases">
        <title>Mesorhizobium sp. strain RP14 Genome sequencing and assembly.</title>
        <authorList>
            <person name="Kim I."/>
        </authorList>
    </citation>
    <scope>NUCLEOTIDE SEQUENCE [LARGE SCALE GENOMIC DNA]</scope>
    <source>
        <strain evidence="8">RP14(2022)</strain>
    </source>
</reference>
<keyword evidence="2" id="KW-0229">DNA integration</keyword>
<gene>
    <name evidence="7" type="ORF">NGM99_01080</name>
</gene>
<name>A0ABT1C0U2_9HYPH</name>
<dbReference type="InterPro" id="IPR046668">
    <property type="entry name" value="DUF6538"/>
</dbReference>
<evidence type="ECO:0000313" key="8">
    <source>
        <dbReference type="Proteomes" id="UP001205906"/>
    </source>
</evidence>
<organism evidence="7 8">
    <name type="scientific">Mesorhizobium liriopis</name>
    <dbReference type="NCBI Taxonomy" id="2953882"/>
    <lineage>
        <taxon>Bacteria</taxon>
        <taxon>Pseudomonadati</taxon>
        <taxon>Pseudomonadota</taxon>
        <taxon>Alphaproteobacteria</taxon>
        <taxon>Hyphomicrobiales</taxon>
        <taxon>Phyllobacteriaceae</taxon>
        <taxon>Mesorhizobium</taxon>
    </lineage>
</organism>
<keyword evidence="5" id="KW-0175">Coiled coil</keyword>
<dbReference type="InterPro" id="IPR011010">
    <property type="entry name" value="DNA_brk_join_enz"/>
</dbReference>
<protein>
    <submittedName>
        <fullName evidence="7">Site-specific integrase</fullName>
    </submittedName>
</protein>
<sequence>MIERGGRYSSRIIVPVELRPFVGKSALWKALGGDLAVAKQRHKLELGRLQQRIGEAERRRAAATNTSARENRYPLTPEQIGRRVYDEALMTDQAWRQSEFSKLYTLQQIDWDEARRFRDGFSGRLTDDEIQELVGLDVARFRKAGNHDAPFGSDEWRRIAQVICYARAQAFVRQDERNEGNFTGQPDTPFLADEPKEVNALPVSLLGLLDRYLKQTETGEQKSGARKRWTPVFQSLKHYLGHDDANRLTNEDVQGWLDACSKTLSPKTIKDVYFAALRAVMNWAVGNKKITVNPTLGVRRRKVNTVRERPKGFTEAEALTILKIASNYKPKPDAKGKVREHAELSAAKRWAPWLAAFTGARIAELTQLRKEDVRVEGGIHYMRITPQAGSVKTGQYRDVPLHPQLVERGFLEFVNASAGGPLFFKGGSRDAKAGANMVAGRVSQWLQKEGVIPKSVQPNHAWRHRLMTIGEELGISRRVLDAIEGHASRTAGESYGDVTLKAKLNAISALPYYQVDFTAEDCFGNGLPHESDRC</sequence>
<evidence type="ECO:0000256" key="2">
    <source>
        <dbReference type="ARBA" id="ARBA00022908"/>
    </source>
</evidence>
<feature type="coiled-coil region" evidence="5">
    <location>
        <begin position="39"/>
        <end position="66"/>
    </location>
</feature>
<keyword evidence="8" id="KW-1185">Reference proteome</keyword>
<keyword evidence="4" id="KW-0233">DNA recombination</keyword>
<dbReference type="PANTHER" id="PTHR30349">
    <property type="entry name" value="PHAGE INTEGRASE-RELATED"/>
    <property type="match status" value="1"/>
</dbReference>
<dbReference type="InterPro" id="IPR002104">
    <property type="entry name" value="Integrase_catalytic"/>
</dbReference>
<proteinExistence type="inferred from homology"/>
<evidence type="ECO:0000259" key="6">
    <source>
        <dbReference type="PROSITE" id="PS51898"/>
    </source>
</evidence>
<evidence type="ECO:0000256" key="4">
    <source>
        <dbReference type="ARBA" id="ARBA00023172"/>
    </source>
</evidence>
<evidence type="ECO:0000313" key="7">
    <source>
        <dbReference type="EMBL" id="MCO6048382.1"/>
    </source>
</evidence>
<dbReference type="Gene3D" id="1.10.443.10">
    <property type="entry name" value="Intergrase catalytic core"/>
    <property type="match status" value="1"/>
</dbReference>
<dbReference type="Gene3D" id="1.10.150.130">
    <property type="match status" value="1"/>
</dbReference>
<dbReference type="RefSeq" id="WP_252815198.1">
    <property type="nucleotide sequence ID" value="NZ_JAMXQS010000001.1"/>
</dbReference>
<dbReference type="EMBL" id="JAMXQS010000001">
    <property type="protein sequence ID" value="MCO6048382.1"/>
    <property type="molecule type" value="Genomic_DNA"/>
</dbReference>
<dbReference type="PANTHER" id="PTHR30349:SF41">
    <property type="entry name" value="INTEGRASE_RECOMBINASE PROTEIN MJ0367-RELATED"/>
    <property type="match status" value="1"/>
</dbReference>